<comment type="catalytic activity">
    <reaction evidence="12">
        <text>UDP-N-acetyl-alpha-D-muramoyl-L-alanyl-D-glutamate + meso-2,6-diaminopimelate + ATP = UDP-N-acetyl-alpha-D-muramoyl-L-alanyl-gamma-D-glutamyl-meso-2,6-diaminopimelate + ADP + phosphate + H(+)</text>
        <dbReference type="Rhea" id="RHEA:23676"/>
        <dbReference type="ChEBI" id="CHEBI:15378"/>
        <dbReference type="ChEBI" id="CHEBI:30616"/>
        <dbReference type="ChEBI" id="CHEBI:43474"/>
        <dbReference type="ChEBI" id="CHEBI:57791"/>
        <dbReference type="ChEBI" id="CHEBI:83900"/>
        <dbReference type="ChEBI" id="CHEBI:83905"/>
        <dbReference type="ChEBI" id="CHEBI:456216"/>
        <dbReference type="EC" id="6.3.2.13"/>
    </reaction>
</comment>
<feature type="binding site" evidence="12">
    <location>
        <position position="30"/>
    </location>
    <ligand>
        <name>UDP-N-acetyl-alpha-D-muramoyl-L-alanyl-D-glutamate</name>
        <dbReference type="ChEBI" id="CHEBI:83900"/>
    </ligand>
</feature>
<feature type="binding site" evidence="12">
    <location>
        <begin position="115"/>
        <end position="121"/>
    </location>
    <ligand>
        <name>ATP</name>
        <dbReference type="ChEBI" id="CHEBI:30616"/>
    </ligand>
</feature>
<dbReference type="KEGG" id="hprf:HLPR_18330"/>
<dbReference type="NCBIfam" id="NF001126">
    <property type="entry name" value="PRK00139.1-4"/>
    <property type="match status" value="1"/>
</dbReference>
<keyword evidence="18" id="KW-1185">Reference proteome</keyword>
<keyword evidence="9 12" id="KW-0573">Peptidoglycan synthesis</keyword>
<protein>
    <recommendedName>
        <fullName evidence="12">UDP-N-acetylmuramoyl-L-alanyl-D-glutamate--2,6-diaminopimelate ligase</fullName>
        <ecNumber evidence="12">6.3.2.13</ecNumber>
    </recommendedName>
    <alternativeName>
        <fullName evidence="12">Meso-A2pm-adding enzyme</fullName>
    </alternativeName>
    <alternativeName>
        <fullName evidence="12">Meso-diaminopimelate-adding enzyme</fullName>
    </alternativeName>
    <alternativeName>
        <fullName evidence="12">UDP-MurNAc-L-Ala-D-Glu:meso-diaminopimelate ligase</fullName>
    </alternativeName>
    <alternativeName>
        <fullName evidence="12">UDP-MurNAc-tripeptide synthetase</fullName>
    </alternativeName>
    <alternativeName>
        <fullName evidence="12">UDP-N-acetylmuramyl-tripeptide synthetase</fullName>
    </alternativeName>
</protein>
<dbReference type="Gene3D" id="3.40.1190.10">
    <property type="entry name" value="Mur-like, catalytic domain"/>
    <property type="match status" value="1"/>
</dbReference>
<evidence type="ECO:0000256" key="6">
    <source>
        <dbReference type="ARBA" id="ARBA00022741"/>
    </source>
</evidence>
<evidence type="ECO:0000313" key="18">
    <source>
        <dbReference type="Proteomes" id="UP001321786"/>
    </source>
</evidence>
<dbReference type="InterPro" id="IPR035911">
    <property type="entry name" value="MurE/MurF_N"/>
</dbReference>
<dbReference type="EMBL" id="AP028654">
    <property type="protein sequence ID" value="BEP29502.1"/>
    <property type="molecule type" value="Genomic_DNA"/>
</dbReference>
<dbReference type="Pfam" id="PF01225">
    <property type="entry name" value="Mur_ligase"/>
    <property type="match status" value="1"/>
</dbReference>
<evidence type="ECO:0000256" key="7">
    <source>
        <dbReference type="ARBA" id="ARBA00022840"/>
    </source>
</evidence>
<comment type="similarity">
    <text evidence="2 12">Belongs to the MurCDEF family. MurE subfamily.</text>
</comment>
<dbReference type="InterPro" id="IPR036565">
    <property type="entry name" value="Mur-like_cat_sf"/>
</dbReference>
<dbReference type="InterPro" id="IPR004101">
    <property type="entry name" value="Mur_ligase_C"/>
</dbReference>
<dbReference type="AlphaFoldDB" id="A0AAU9EC31"/>
<dbReference type="Pfam" id="PF08245">
    <property type="entry name" value="Mur_ligase_M"/>
    <property type="match status" value="1"/>
</dbReference>
<evidence type="ECO:0000256" key="11">
    <source>
        <dbReference type="ARBA" id="ARBA00023316"/>
    </source>
</evidence>
<name>A0AAU9EC31_9FIRM</name>
<evidence type="ECO:0000259" key="16">
    <source>
        <dbReference type="Pfam" id="PF08245"/>
    </source>
</evidence>
<evidence type="ECO:0000256" key="9">
    <source>
        <dbReference type="ARBA" id="ARBA00022984"/>
    </source>
</evidence>
<evidence type="ECO:0000256" key="5">
    <source>
        <dbReference type="ARBA" id="ARBA00022618"/>
    </source>
</evidence>
<feature type="domain" description="Mur ligase central" evidence="16">
    <location>
        <begin position="113"/>
        <end position="313"/>
    </location>
</feature>
<feature type="modified residue" description="N6-carboxylysine" evidence="12">
    <location>
        <position position="224"/>
    </location>
</feature>
<comment type="caution">
    <text evidence="12">Lacks conserved residue(s) required for the propagation of feature annotation.</text>
</comment>
<dbReference type="GO" id="GO:0005524">
    <property type="term" value="F:ATP binding"/>
    <property type="evidence" value="ECO:0007669"/>
    <property type="project" value="UniProtKB-UniRule"/>
</dbReference>
<evidence type="ECO:0000256" key="8">
    <source>
        <dbReference type="ARBA" id="ARBA00022960"/>
    </source>
</evidence>
<dbReference type="GO" id="GO:0008765">
    <property type="term" value="F:UDP-N-acetylmuramoylalanyl-D-glutamate-2,6-diaminopimelate ligase activity"/>
    <property type="evidence" value="ECO:0007669"/>
    <property type="project" value="UniProtKB-UniRule"/>
</dbReference>
<dbReference type="InterPro" id="IPR005761">
    <property type="entry name" value="UDP-N-AcMur-Glu-dNH2Pim_ligase"/>
</dbReference>
<dbReference type="InterPro" id="IPR013221">
    <property type="entry name" value="Mur_ligase_cen"/>
</dbReference>
<dbReference type="GO" id="GO:0051301">
    <property type="term" value="P:cell division"/>
    <property type="evidence" value="ECO:0007669"/>
    <property type="project" value="UniProtKB-KW"/>
</dbReference>
<feature type="binding site" evidence="12">
    <location>
        <position position="462"/>
    </location>
    <ligand>
        <name>meso-2,6-diaminopimelate</name>
        <dbReference type="ChEBI" id="CHEBI:57791"/>
    </ligand>
</feature>
<feature type="binding site" evidence="12">
    <location>
        <begin position="157"/>
        <end position="158"/>
    </location>
    <ligand>
        <name>UDP-N-acetyl-alpha-D-muramoyl-L-alanyl-D-glutamate</name>
        <dbReference type="ChEBI" id="CHEBI:83900"/>
    </ligand>
</feature>
<feature type="binding site" evidence="12">
    <location>
        <begin position="409"/>
        <end position="412"/>
    </location>
    <ligand>
        <name>meso-2,6-diaminopimelate</name>
        <dbReference type="ChEBI" id="CHEBI:57791"/>
    </ligand>
</feature>
<keyword evidence="8 12" id="KW-0133">Cell shape</keyword>
<feature type="domain" description="Mur ligase C-terminal" evidence="15">
    <location>
        <begin position="336"/>
        <end position="464"/>
    </location>
</feature>
<dbReference type="InterPro" id="IPR018109">
    <property type="entry name" value="Folylpolyglutamate_synth_CS"/>
</dbReference>
<dbReference type="GO" id="GO:0004326">
    <property type="term" value="F:tetrahydrofolylpolyglutamate synthase activity"/>
    <property type="evidence" value="ECO:0007669"/>
    <property type="project" value="InterPro"/>
</dbReference>
<dbReference type="GO" id="GO:0008360">
    <property type="term" value="P:regulation of cell shape"/>
    <property type="evidence" value="ECO:0007669"/>
    <property type="project" value="UniProtKB-KW"/>
</dbReference>
<organism evidence="17 18">
    <name type="scientific">Helicovermis profundi</name>
    <dbReference type="NCBI Taxonomy" id="3065157"/>
    <lineage>
        <taxon>Bacteria</taxon>
        <taxon>Bacillati</taxon>
        <taxon>Bacillota</taxon>
        <taxon>Clostridia</taxon>
        <taxon>Helicovermis</taxon>
    </lineage>
</organism>
<reference evidence="17 18" key="1">
    <citation type="submission" date="2023-08" db="EMBL/GenBank/DDBJ databases">
        <title>Helicovermis profunda gen. nov., sp. nov., a novel mesophilic, fermentative bacterium within the Bacillota from a deep-sea hydrothermal vent chimney.</title>
        <authorList>
            <person name="Miyazaki U."/>
            <person name="Mizutani D."/>
            <person name="Hashimoto Y."/>
            <person name="Tame A."/>
            <person name="Sawayama S."/>
            <person name="Miyazaki J."/>
            <person name="Takai K."/>
            <person name="Nakagawa S."/>
        </authorList>
    </citation>
    <scope>NUCLEOTIDE SEQUENCE [LARGE SCALE GENOMIC DNA]</scope>
    <source>
        <strain evidence="17 18">S502</strain>
    </source>
</reference>
<evidence type="ECO:0000256" key="4">
    <source>
        <dbReference type="ARBA" id="ARBA00022598"/>
    </source>
</evidence>
<dbReference type="SUPFAM" id="SSF53244">
    <property type="entry name" value="MurD-like peptide ligases, peptide-binding domain"/>
    <property type="match status" value="1"/>
</dbReference>
<evidence type="ECO:0000256" key="10">
    <source>
        <dbReference type="ARBA" id="ARBA00023306"/>
    </source>
</evidence>
<dbReference type="GO" id="GO:0009252">
    <property type="term" value="P:peptidoglycan biosynthetic process"/>
    <property type="evidence" value="ECO:0007669"/>
    <property type="project" value="UniProtKB-UniRule"/>
</dbReference>
<dbReference type="InterPro" id="IPR000713">
    <property type="entry name" value="Mur_ligase_N"/>
</dbReference>
<evidence type="ECO:0000259" key="15">
    <source>
        <dbReference type="Pfam" id="PF02875"/>
    </source>
</evidence>
<dbReference type="InterPro" id="IPR036615">
    <property type="entry name" value="Mur_ligase_C_dom_sf"/>
</dbReference>
<evidence type="ECO:0000259" key="14">
    <source>
        <dbReference type="Pfam" id="PF01225"/>
    </source>
</evidence>
<proteinExistence type="inferred from homology"/>
<dbReference type="HAMAP" id="MF_00208">
    <property type="entry name" value="MurE"/>
    <property type="match status" value="1"/>
</dbReference>
<feature type="binding site" evidence="12">
    <location>
        <position position="184"/>
    </location>
    <ligand>
        <name>UDP-N-acetyl-alpha-D-muramoyl-L-alanyl-D-glutamate</name>
        <dbReference type="ChEBI" id="CHEBI:83900"/>
    </ligand>
</feature>
<dbReference type="Gene3D" id="3.40.1390.10">
    <property type="entry name" value="MurE/MurF, N-terminal domain"/>
    <property type="match status" value="1"/>
</dbReference>
<evidence type="ECO:0000313" key="17">
    <source>
        <dbReference type="EMBL" id="BEP29502.1"/>
    </source>
</evidence>
<feature type="binding site" evidence="12">
    <location>
        <position position="466"/>
    </location>
    <ligand>
        <name>meso-2,6-diaminopimelate</name>
        <dbReference type="ChEBI" id="CHEBI:57791"/>
    </ligand>
</feature>
<dbReference type="PANTHER" id="PTHR23135:SF4">
    <property type="entry name" value="UDP-N-ACETYLMURAMOYL-L-ALANYL-D-GLUTAMATE--2,6-DIAMINOPIMELATE LIGASE MURE HOMOLOG, CHLOROPLASTIC"/>
    <property type="match status" value="1"/>
</dbReference>
<dbReference type="SUPFAM" id="SSF63418">
    <property type="entry name" value="MurE/MurF N-terminal domain"/>
    <property type="match status" value="1"/>
</dbReference>
<keyword evidence="6 12" id="KW-0547">Nucleotide-binding</keyword>
<keyword evidence="7 12" id="KW-0067">ATP-binding</keyword>
<feature type="binding site" evidence="12">
    <location>
        <position position="192"/>
    </location>
    <ligand>
        <name>UDP-N-acetyl-alpha-D-muramoyl-L-alanyl-D-glutamate</name>
        <dbReference type="ChEBI" id="CHEBI:83900"/>
    </ligand>
</feature>
<sequence>MKLIQLLKGVNIIDKKIEITNDITCIENNSKKIIKGGCFVAIKGYKVDGHLYIKNAIERGARLIILDNKKYFDQDFENNGINYVLVDDSREALAILSNNFYGNPTSKLKLIGITGTNGKTSSASILNNMINYLGLKTGLFGTIENKIDDKVYKSSVTTPESHELGRMFSEMVDKKINYAIMEVSSHSLALNRVNALDYNVGIFTNLTEDHLDFHNSFEDYFSEKKKLFYLTTDGNVINIDDEYGERLYFELRENGVKSFSTSINKKADIMAQNIELNESGSSFDLITPIFSKRVNINLPGNIYIYNVMGAVGAMIALDFKADDITESLSRIKSVRGRLERVENKQNFNIIVDYAHTPDALEKVIEIAKEFTKGKVGVVFGCGGDRDKFKRPIMGTIASENADFVIVTSDNPRSENPLLIIDDIVEGITDINKSKVLLEPDRFLAIKKGIDKMDLNDTLLIAGKGHETYQILNDKTIDFDDREVVHNILGEVKKDDCRKY</sequence>
<accession>A0AAU9EC31</accession>
<dbReference type="Proteomes" id="UP001321786">
    <property type="component" value="Chromosome"/>
</dbReference>
<feature type="short sequence motif" description="Meso-diaminopimelate recognition motif" evidence="12">
    <location>
        <begin position="409"/>
        <end position="412"/>
    </location>
</feature>
<dbReference type="Gene3D" id="3.90.190.20">
    <property type="entry name" value="Mur ligase, C-terminal domain"/>
    <property type="match status" value="1"/>
</dbReference>
<keyword evidence="11 12" id="KW-0961">Cell wall biogenesis/degradation</keyword>
<dbReference type="GO" id="GO:0071555">
    <property type="term" value="P:cell wall organization"/>
    <property type="evidence" value="ECO:0007669"/>
    <property type="project" value="UniProtKB-KW"/>
</dbReference>
<dbReference type="PROSITE" id="PS01011">
    <property type="entry name" value="FOLYLPOLYGLU_SYNT_1"/>
    <property type="match status" value="1"/>
</dbReference>
<dbReference type="NCBIfam" id="NF001124">
    <property type="entry name" value="PRK00139.1-2"/>
    <property type="match status" value="1"/>
</dbReference>
<dbReference type="GO" id="GO:0005737">
    <property type="term" value="C:cytoplasm"/>
    <property type="evidence" value="ECO:0007669"/>
    <property type="project" value="UniProtKB-SubCell"/>
</dbReference>
<comment type="cofactor">
    <cofactor evidence="12">
        <name>Mg(2+)</name>
        <dbReference type="ChEBI" id="CHEBI:18420"/>
    </cofactor>
</comment>
<comment type="pathway">
    <text evidence="1 12 13">Cell wall biogenesis; peptidoglycan biosynthesis.</text>
</comment>
<keyword evidence="5 12" id="KW-0132">Cell division</keyword>
<dbReference type="SUPFAM" id="SSF53623">
    <property type="entry name" value="MurD-like peptide ligases, catalytic domain"/>
    <property type="match status" value="1"/>
</dbReference>
<evidence type="ECO:0000256" key="2">
    <source>
        <dbReference type="ARBA" id="ARBA00005898"/>
    </source>
</evidence>
<feature type="binding site" evidence="12">
    <location>
        <position position="385"/>
    </location>
    <ligand>
        <name>meso-2,6-diaminopimelate</name>
        <dbReference type="ChEBI" id="CHEBI:57791"/>
    </ligand>
</feature>
<dbReference type="NCBIfam" id="TIGR01085">
    <property type="entry name" value="murE"/>
    <property type="match status" value="1"/>
</dbReference>
<feature type="domain" description="Mur ligase N-terminal catalytic" evidence="14">
    <location>
        <begin position="23"/>
        <end position="101"/>
    </location>
</feature>
<evidence type="ECO:0000256" key="13">
    <source>
        <dbReference type="RuleBase" id="RU004135"/>
    </source>
</evidence>
<keyword evidence="12" id="KW-0460">Magnesium</keyword>
<keyword evidence="3 12" id="KW-0963">Cytoplasm</keyword>
<evidence type="ECO:0000256" key="12">
    <source>
        <dbReference type="HAMAP-Rule" id="MF_00208"/>
    </source>
</evidence>
<dbReference type="Pfam" id="PF02875">
    <property type="entry name" value="Mur_ligase_C"/>
    <property type="match status" value="1"/>
</dbReference>
<evidence type="ECO:0000256" key="3">
    <source>
        <dbReference type="ARBA" id="ARBA00022490"/>
    </source>
</evidence>
<dbReference type="GO" id="GO:0000287">
    <property type="term" value="F:magnesium ion binding"/>
    <property type="evidence" value="ECO:0007669"/>
    <property type="project" value="UniProtKB-UniRule"/>
</dbReference>
<dbReference type="EC" id="6.3.2.13" evidence="12"/>
<keyword evidence="10 12" id="KW-0131">Cell cycle</keyword>
<dbReference type="PANTHER" id="PTHR23135">
    <property type="entry name" value="MUR LIGASE FAMILY MEMBER"/>
    <property type="match status" value="1"/>
</dbReference>
<keyword evidence="4 12" id="KW-0436">Ligase</keyword>
<comment type="PTM">
    <text evidence="12">Carboxylation is probably crucial for Mg(2+) binding and, consequently, for the gamma-phosphate positioning of ATP.</text>
</comment>
<comment type="function">
    <text evidence="12">Catalyzes the addition of meso-diaminopimelic acid to the nucleotide precursor UDP-N-acetylmuramoyl-L-alanyl-D-glutamate (UMAG) in the biosynthesis of bacterial cell-wall peptidoglycan.</text>
</comment>
<comment type="subcellular location">
    <subcellularLocation>
        <location evidence="12 13">Cytoplasm</location>
    </subcellularLocation>
</comment>
<gene>
    <name evidence="12" type="primary">murE</name>
    <name evidence="17" type="ORF">HLPR_18330</name>
</gene>
<dbReference type="RefSeq" id="WP_338535132.1">
    <property type="nucleotide sequence ID" value="NZ_AP028654.1"/>
</dbReference>
<evidence type="ECO:0000256" key="1">
    <source>
        <dbReference type="ARBA" id="ARBA00004752"/>
    </source>
</evidence>